<dbReference type="EMBL" id="HBGA01031167">
    <property type="protein sequence ID" value="CAD9000153.1"/>
    <property type="molecule type" value="Transcribed_RNA"/>
</dbReference>
<proteinExistence type="predicted"/>
<accession>A0A7S1I3T6</accession>
<name>A0A7S1I3T6_9EUGL</name>
<dbReference type="AlphaFoldDB" id="A0A7S1I3T6"/>
<evidence type="ECO:0000313" key="2">
    <source>
        <dbReference type="EMBL" id="CAD9000153.1"/>
    </source>
</evidence>
<feature type="compositionally biased region" description="Basic and acidic residues" evidence="1">
    <location>
        <begin position="15"/>
        <end position="26"/>
    </location>
</feature>
<gene>
    <name evidence="2" type="ORF">EGYM00392_LOCUS11226</name>
</gene>
<organism evidence="2">
    <name type="scientific">Eutreptiella gymnastica</name>
    <dbReference type="NCBI Taxonomy" id="73025"/>
    <lineage>
        <taxon>Eukaryota</taxon>
        <taxon>Discoba</taxon>
        <taxon>Euglenozoa</taxon>
        <taxon>Euglenida</taxon>
        <taxon>Spirocuta</taxon>
        <taxon>Euglenophyceae</taxon>
        <taxon>Eutreptiales</taxon>
        <taxon>Eutreptiaceae</taxon>
        <taxon>Eutreptiella</taxon>
    </lineage>
</organism>
<feature type="region of interest" description="Disordered" evidence="1">
    <location>
        <begin position="1"/>
        <end position="26"/>
    </location>
</feature>
<protein>
    <submittedName>
        <fullName evidence="2">Uncharacterized protein</fullName>
    </submittedName>
</protein>
<reference evidence="2" key="1">
    <citation type="submission" date="2021-01" db="EMBL/GenBank/DDBJ databases">
        <authorList>
            <person name="Corre E."/>
            <person name="Pelletier E."/>
            <person name="Niang G."/>
            <person name="Scheremetjew M."/>
            <person name="Finn R."/>
            <person name="Kale V."/>
            <person name="Holt S."/>
            <person name="Cochrane G."/>
            <person name="Meng A."/>
            <person name="Brown T."/>
            <person name="Cohen L."/>
        </authorList>
    </citation>
    <scope>NUCLEOTIDE SEQUENCE</scope>
    <source>
        <strain evidence="2">NIES-381</strain>
    </source>
</reference>
<sequence>MSSPLGDQMYSTPSAHDKRPWVPQERRMRCSVSETFRSSGHERHTQKKTPGSKLSFATVLNAHIIEKLVGGIFSSGLTAFLGFSDSLGYPDSAALPCWLGEGRILRGGPEGTRDCSWATIKHPGGEGGPQMDNN</sequence>
<evidence type="ECO:0000256" key="1">
    <source>
        <dbReference type="SAM" id="MobiDB-lite"/>
    </source>
</evidence>
<feature type="compositionally biased region" description="Polar residues" evidence="1">
    <location>
        <begin position="1"/>
        <end position="14"/>
    </location>
</feature>